<feature type="transmembrane region" description="Helical" evidence="1">
    <location>
        <begin position="180"/>
        <end position="198"/>
    </location>
</feature>
<gene>
    <name evidence="2" type="ORF">ACFQMN_00925</name>
</gene>
<keyword evidence="3" id="KW-1185">Reference proteome</keyword>
<evidence type="ECO:0000256" key="1">
    <source>
        <dbReference type="SAM" id="Phobius"/>
    </source>
</evidence>
<name>A0ABW2JYR0_9BACI</name>
<protein>
    <recommendedName>
        <fullName evidence="4">DUF2834 domain-containing protein</fullName>
    </recommendedName>
</protein>
<keyword evidence="1" id="KW-1133">Transmembrane helix</keyword>
<feature type="transmembrane region" description="Helical" evidence="1">
    <location>
        <begin position="112"/>
        <end position="133"/>
    </location>
</feature>
<organism evidence="2 3">
    <name type="scientific">Halobacillus campisalis</name>
    <dbReference type="NCBI Taxonomy" id="435909"/>
    <lineage>
        <taxon>Bacteria</taxon>
        <taxon>Bacillati</taxon>
        <taxon>Bacillota</taxon>
        <taxon>Bacilli</taxon>
        <taxon>Bacillales</taxon>
        <taxon>Bacillaceae</taxon>
        <taxon>Halobacillus</taxon>
    </lineage>
</organism>
<evidence type="ECO:0000313" key="3">
    <source>
        <dbReference type="Proteomes" id="UP001596494"/>
    </source>
</evidence>
<dbReference type="PANTHER" id="PTHR36009:SF3">
    <property type="entry name" value="TRANSMEMBRANE PROTEIN"/>
    <property type="match status" value="1"/>
</dbReference>
<evidence type="ECO:0008006" key="4">
    <source>
        <dbReference type="Google" id="ProtNLM"/>
    </source>
</evidence>
<feature type="transmembrane region" description="Helical" evidence="1">
    <location>
        <begin position="43"/>
        <end position="63"/>
    </location>
</feature>
<accession>A0ABW2JYR0</accession>
<sequence length="216" mass="24134">MSKRGAFLMWAWVAFIGYAMFLAPSDDPGYLRQLITMDEPDPLLLSVFSMLGMFPIAFTILLIRNDEHKWPAMIFALASFGLGAFALMPYFAWVTGIPSRPLRFPKKVIAAVQHPVLLGILALGVIGLIFYGVISGDYGLYSRAFMESSFVHVMTIDFFVLAGLSVYALHWDAQKRNISVTPWLGLLPVIGILLYIGMTRNQRWKNGNEADHPEGS</sequence>
<dbReference type="PANTHER" id="PTHR36009">
    <property type="match status" value="1"/>
</dbReference>
<keyword evidence="1" id="KW-0472">Membrane</keyword>
<reference evidence="3" key="1">
    <citation type="journal article" date="2019" name="Int. J. Syst. Evol. Microbiol.">
        <title>The Global Catalogue of Microorganisms (GCM) 10K type strain sequencing project: providing services to taxonomists for standard genome sequencing and annotation.</title>
        <authorList>
            <consortium name="The Broad Institute Genomics Platform"/>
            <consortium name="The Broad Institute Genome Sequencing Center for Infectious Disease"/>
            <person name="Wu L."/>
            <person name="Ma J."/>
        </authorList>
    </citation>
    <scope>NUCLEOTIDE SEQUENCE [LARGE SCALE GENOMIC DNA]</scope>
    <source>
        <strain evidence="3">CCUG 73951</strain>
    </source>
</reference>
<feature type="transmembrane region" description="Helical" evidence="1">
    <location>
        <begin position="7"/>
        <end position="23"/>
    </location>
</feature>
<comment type="caution">
    <text evidence="2">The sequence shown here is derived from an EMBL/GenBank/DDBJ whole genome shotgun (WGS) entry which is preliminary data.</text>
</comment>
<dbReference type="Proteomes" id="UP001596494">
    <property type="component" value="Unassembled WGS sequence"/>
</dbReference>
<dbReference type="RefSeq" id="WP_289216192.1">
    <property type="nucleotide sequence ID" value="NZ_JAPVRC010000005.1"/>
</dbReference>
<proteinExistence type="predicted"/>
<evidence type="ECO:0000313" key="2">
    <source>
        <dbReference type="EMBL" id="MFC7319444.1"/>
    </source>
</evidence>
<feature type="transmembrane region" description="Helical" evidence="1">
    <location>
        <begin position="70"/>
        <end position="92"/>
    </location>
</feature>
<dbReference type="EMBL" id="JBHTBY010000001">
    <property type="protein sequence ID" value="MFC7319444.1"/>
    <property type="molecule type" value="Genomic_DNA"/>
</dbReference>
<keyword evidence="1" id="KW-0812">Transmembrane</keyword>
<feature type="transmembrane region" description="Helical" evidence="1">
    <location>
        <begin position="145"/>
        <end position="168"/>
    </location>
</feature>